<dbReference type="InterPro" id="IPR050231">
    <property type="entry name" value="Iron_ascorbate_oxido_reductase"/>
</dbReference>
<dbReference type="EC" id="1.13.12.19" evidence="4"/>
<dbReference type="InterPro" id="IPR026992">
    <property type="entry name" value="DIOX_N"/>
</dbReference>
<evidence type="ECO:0000256" key="5">
    <source>
        <dbReference type="ARBA" id="ARBA00019045"/>
    </source>
</evidence>
<feature type="domain" description="Fe2OG dioxygenase" evidence="12">
    <location>
        <begin position="180"/>
        <end position="287"/>
    </location>
</feature>
<evidence type="ECO:0000256" key="6">
    <source>
        <dbReference type="ARBA" id="ARBA00022666"/>
    </source>
</evidence>
<evidence type="ECO:0000256" key="7">
    <source>
        <dbReference type="ARBA" id="ARBA00031011"/>
    </source>
</evidence>
<dbReference type="InterPro" id="IPR044861">
    <property type="entry name" value="IPNS-like_FE2OG_OXY"/>
</dbReference>
<dbReference type="AlphaFoldDB" id="A0A437QV61"/>
<evidence type="ECO:0000259" key="12">
    <source>
        <dbReference type="PROSITE" id="PS51471"/>
    </source>
</evidence>
<comment type="cofactor">
    <cofactor evidence="1">
        <name>Fe(2+)</name>
        <dbReference type="ChEBI" id="CHEBI:29033"/>
    </cofactor>
</comment>
<keyword evidence="11" id="KW-0408">Iron</keyword>
<evidence type="ECO:0000256" key="8">
    <source>
        <dbReference type="ARBA" id="ARBA00031282"/>
    </source>
</evidence>
<dbReference type="EMBL" id="SADE01000001">
    <property type="protein sequence ID" value="RVU38401.1"/>
    <property type="molecule type" value="Genomic_DNA"/>
</dbReference>
<dbReference type="Pfam" id="PF03171">
    <property type="entry name" value="2OG-FeII_Oxy"/>
    <property type="match status" value="1"/>
</dbReference>
<evidence type="ECO:0000256" key="10">
    <source>
        <dbReference type="ARBA" id="ARBA00049359"/>
    </source>
</evidence>
<dbReference type="EC" id="1.14.20.7" evidence="3"/>
<dbReference type="PRINTS" id="PR00682">
    <property type="entry name" value="IPNSYNTHASE"/>
</dbReference>
<comment type="caution">
    <text evidence="13">The sequence shown here is derived from an EMBL/GenBank/DDBJ whole genome shotgun (WGS) entry which is preliminary data.</text>
</comment>
<keyword evidence="14" id="KW-1185">Reference proteome</keyword>
<dbReference type="InterPro" id="IPR005123">
    <property type="entry name" value="Oxoglu/Fe-dep_dioxygenase_dom"/>
</dbReference>
<reference evidence="14" key="1">
    <citation type="submission" date="2019-01" db="EMBL/GenBank/DDBJ databases">
        <title>Gri0909 isolated from a small marine red alga.</title>
        <authorList>
            <person name="Kim J."/>
            <person name="Jeong S.E."/>
            <person name="Jeon C.O."/>
        </authorList>
    </citation>
    <scope>NUCLEOTIDE SEQUENCE [LARGE SCALE GENOMIC DNA]</scope>
    <source>
        <strain evidence="14">Gri0909</strain>
    </source>
</reference>
<comment type="similarity">
    <text evidence="11">Belongs to the iron/ascorbate-dependent oxidoreductase family.</text>
</comment>
<dbReference type="OrthoDB" id="21825at2"/>
<dbReference type="GO" id="GO:0046872">
    <property type="term" value="F:metal ion binding"/>
    <property type="evidence" value="ECO:0007669"/>
    <property type="project" value="UniProtKB-KW"/>
</dbReference>
<accession>A0A437QV61</accession>
<dbReference type="Pfam" id="PF14226">
    <property type="entry name" value="DIOX_N"/>
    <property type="match status" value="1"/>
</dbReference>
<gene>
    <name evidence="13" type="ORF">EOI86_03705</name>
</gene>
<dbReference type="GO" id="GO:0102276">
    <property type="term" value="F:2-oxoglutarate oxygenase/decarboxylase (ethylene-forming) activity"/>
    <property type="evidence" value="ECO:0007669"/>
    <property type="project" value="UniProtKB-EC"/>
</dbReference>
<evidence type="ECO:0000256" key="1">
    <source>
        <dbReference type="ARBA" id="ARBA00001954"/>
    </source>
</evidence>
<organism evidence="13 14">
    <name type="scientific">Hwanghaeella grinnelliae</name>
    <dbReference type="NCBI Taxonomy" id="2500179"/>
    <lineage>
        <taxon>Bacteria</taxon>
        <taxon>Pseudomonadati</taxon>
        <taxon>Pseudomonadota</taxon>
        <taxon>Alphaproteobacteria</taxon>
        <taxon>Rhodospirillales</taxon>
        <taxon>Rhodospirillaceae</taxon>
        <taxon>Hwanghaeella</taxon>
    </lineage>
</organism>
<dbReference type="PANTHER" id="PTHR47990">
    <property type="entry name" value="2-OXOGLUTARATE (2OG) AND FE(II)-DEPENDENT OXYGENASE SUPERFAMILY PROTEIN-RELATED"/>
    <property type="match status" value="1"/>
</dbReference>
<dbReference type="Proteomes" id="UP000287447">
    <property type="component" value="Unassembled WGS sequence"/>
</dbReference>
<evidence type="ECO:0000313" key="13">
    <source>
        <dbReference type="EMBL" id="RVU38401.1"/>
    </source>
</evidence>
<dbReference type="Gene3D" id="2.60.120.330">
    <property type="entry name" value="B-lactam Antibiotic, Isopenicillin N Synthase, Chain"/>
    <property type="match status" value="1"/>
</dbReference>
<keyword evidence="11" id="KW-0560">Oxidoreductase</keyword>
<keyword evidence="6" id="KW-0266">Ethylene biosynthesis</keyword>
<dbReference type="SUPFAM" id="SSF51197">
    <property type="entry name" value="Clavaminate synthase-like"/>
    <property type="match status" value="1"/>
</dbReference>
<dbReference type="GO" id="GO:0009693">
    <property type="term" value="P:ethylene biosynthetic process"/>
    <property type="evidence" value="ECO:0007669"/>
    <property type="project" value="UniProtKB-KW"/>
</dbReference>
<evidence type="ECO:0000256" key="11">
    <source>
        <dbReference type="RuleBase" id="RU003682"/>
    </source>
</evidence>
<evidence type="ECO:0000313" key="14">
    <source>
        <dbReference type="Proteomes" id="UP000287447"/>
    </source>
</evidence>
<keyword evidence="11" id="KW-0479">Metal-binding</keyword>
<evidence type="ECO:0000256" key="9">
    <source>
        <dbReference type="ARBA" id="ARBA00047725"/>
    </source>
</evidence>
<proteinExistence type="inferred from homology"/>
<sequence>MLTREVIVPALPIIDLEGFPLDAAKRDGIAGALDRAFREYGFCVVTGHAVPVDVRKQAFAASRAFHALPDDEKRAIAVNEFHRGYIAPKTSKIVTSSVDKVTKPNLSESFMMMHPVDAGDPRFGTPLQGPNQWPMTLQDFRSAVENYYKALDTAARHLTQLLARALGQPDDSFDRFFEHPTVYLRLLHYPPIPQGAEADLYGSAPHTDYGFMTLLAQDDIGGLQVRATESQGGGWIDVPYVPDSFVVNVADLLSHWSGGRWPSTPHRVLNNRSGKDRYSIPFFFDMSMETVVEPLHAYAPGVKPIAGPKDKPGPVCYGDYVMERFNRNYSYRGGAGDREELAGQ</sequence>
<name>A0A437QV61_9PROT</name>
<comment type="catalytic activity">
    <reaction evidence="9">
        <text>2-oxoglutarate + O2 + 2 H(+) = ethene + 3 CO2 + H2O</text>
        <dbReference type="Rhea" id="RHEA:31523"/>
        <dbReference type="ChEBI" id="CHEBI:15377"/>
        <dbReference type="ChEBI" id="CHEBI:15378"/>
        <dbReference type="ChEBI" id="CHEBI:15379"/>
        <dbReference type="ChEBI" id="CHEBI:16526"/>
        <dbReference type="ChEBI" id="CHEBI:16810"/>
        <dbReference type="ChEBI" id="CHEBI:18153"/>
        <dbReference type="EC" id="1.13.12.19"/>
    </reaction>
</comment>
<dbReference type="InterPro" id="IPR027443">
    <property type="entry name" value="IPNS-like_sf"/>
</dbReference>
<comment type="catalytic activity">
    <reaction evidence="10">
        <text>L-arginine + 2-oxoglutarate + O2 = guanidine + L-glutamate 5-semialdehyde + succinate + CO2</text>
        <dbReference type="Rhea" id="RHEA:31535"/>
        <dbReference type="ChEBI" id="CHEBI:15379"/>
        <dbReference type="ChEBI" id="CHEBI:16526"/>
        <dbReference type="ChEBI" id="CHEBI:16810"/>
        <dbReference type="ChEBI" id="CHEBI:30031"/>
        <dbReference type="ChEBI" id="CHEBI:30087"/>
        <dbReference type="ChEBI" id="CHEBI:32682"/>
        <dbReference type="ChEBI" id="CHEBI:58066"/>
        <dbReference type="EC" id="1.14.20.7"/>
    </reaction>
</comment>
<evidence type="ECO:0000256" key="2">
    <source>
        <dbReference type="ARBA" id="ARBA00004767"/>
    </source>
</evidence>
<comment type="pathway">
    <text evidence="2">Alkene biosynthesis; ethylene biosynthesis via 2-oxoglutarate.</text>
</comment>
<evidence type="ECO:0000256" key="4">
    <source>
        <dbReference type="ARBA" id="ARBA00012531"/>
    </source>
</evidence>
<evidence type="ECO:0000256" key="3">
    <source>
        <dbReference type="ARBA" id="ARBA00012293"/>
    </source>
</evidence>
<protein>
    <recommendedName>
        <fullName evidence="5">2-oxoglutarate-dependent ethylene/succinate-forming enzyme</fullName>
        <ecNumber evidence="4">1.13.12.19</ecNumber>
        <ecNumber evidence="3">1.14.20.7</ecNumber>
    </recommendedName>
    <alternativeName>
        <fullName evidence="7">2-oxoglutarate dioxygenase (ethylene-forming)</fullName>
    </alternativeName>
    <alternativeName>
        <fullName evidence="8">2-oxoglutarate/L-arginine monooxygenase/decarboxylase (succinate-forming)</fullName>
    </alternativeName>
</protein>
<dbReference type="PROSITE" id="PS51471">
    <property type="entry name" value="FE2OG_OXY"/>
    <property type="match status" value="1"/>
</dbReference>